<feature type="domain" description="Fatty acid hydroxylase" evidence="5">
    <location>
        <begin position="185"/>
        <end position="332"/>
    </location>
</feature>
<keyword evidence="7" id="KW-1185">Reference proteome</keyword>
<evidence type="ECO:0000313" key="6">
    <source>
        <dbReference type="EMBL" id="QKX55721.1"/>
    </source>
</evidence>
<evidence type="ECO:0000256" key="3">
    <source>
        <dbReference type="ARBA" id="ARBA00022989"/>
    </source>
</evidence>
<dbReference type="KEGG" id="trg:TRUGW13939_02818"/>
<proteinExistence type="predicted"/>
<dbReference type="EMBL" id="CP055899">
    <property type="protein sequence ID" value="QKX55721.1"/>
    <property type="molecule type" value="Genomic_DNA"/>
</dbReference>
<organism evidence="6 7">
    <name type="scientific">Talaromyces rugulosus</name>
    <name type="common">Penicillium rugulosum</name>
    <dbReference type="NCBI Taxonomy" id="121627"/>
    <lineage>
        <taxon>Eukaryota</taxon>
        <taxon>Fungi</taxon>
        <taxon>Dikarya</taxon>
        <taxon>Ascomycota</taxon>
        <taxon>Pezizomycotina</taxon>
        <taxon>Eurotiomycetes</taxon>
        <taxon>Eurotiomycetidae</taxon>
        <taxon>Eurotiales</taxon>
        <taxon>Trichocomaceae</taxon>
        <taxon>Talaromyces</taxon>
        <taxon>Talaromyces sect. Islandici</taxon>
    </lineage>
</organism>
<dbReference type="Proteomes" id="UP000509510">
    <property type="component" value="Chromosome II"/>
</dbReference>
<keyword evidence="4" id="KW-0472">Membrane</keyword>
<comment type="subcellular location">
    <subcellularLocation>
        <location evidence="1">Membrane</location>
    </subcellularLocation>
</comment>
<name>A0A7H8QQG1_TALRU</name>
<dbReference type="RefSeq" id="XP_035341899.1">
    <property type="nucleotide sequence ID" value="XM_035486006.1"/>
</dbReference>
<reference evidence="7" key="1">
    <citation type="submission" date="2020-06" db="EMBL/GenBank/DDBJ databases">
        <title>A chromosome-scale genome assembly of Talaromyces rugulosus W13939.</title>
        <authorList>
            <person name="Wang B."/>
            <person name="Guo L."/>
            <person name="Ye K."/>
            <person name="Wang L."/>
        </authorList>
    </citation>
    <scope>NUCLEOTIDE SEQUENCE [LARGE SCALE GENOMIC DNA]</scope>
    <source>
        <strain evidence="7">W13939</strain>
    </source>
</reference>
<keyword evidence="2" id="KW-0812">Transmembrane</keyword>
<dbReference type="PANTHER" id="PTHR11863">
    <property type="entry name" value="STEROL DESATURASE"/>
    <property type="match status" value="1"/>
</dbReference>
<evidence type="ECO:0000313" key="7">
    <source>
        <dbReference type="Proteomes" id="UP000509510"/>
    </source>
</evidence>
<dbReference type="InterPro" id="IPR050307">
    <property type="entry name" value="Sterol_Desaturase_Related"/>
</dbReference>
<accession>A0A7H8QQG1</accession>
<dbReference type="Pfam" id="PF04116">
    <property type="entry name" value="FA_hydroxylase"/>
    <property type="match status" value="1"/>
</dbReference>
<dbReference type="GO" id="GO:0005506">
    <property type="term" value="F:iron ion binding"/>
    <property type="evidence" value="ECO:0007669"/>
    <property type="project" value="InterPro"/>
</dbReference>
<protein>
    <recommendedName>
        <fullName evidence="5">Fatty acid hydroxylase domain-containing protein</fullName>
    </recommendedName>
</protein>
<dbReference type="AlphaFoldDB" id="A0A7H8QQG1"/>
<keyword evidence="3" id="KW-1133">Transmembrane helix</keyword>
<dbReference type="GeneID" id="55990325"/>
<evidence type="ECO:0000256" key="4">
    <source>
        <dbReference type="ARBA" id="ARBA00023136"/>
    </source>
</evidence>
<evidence type="ECO:0000256" key="2">
    <source>
        <dbReference type="ARBA" id="ARBA00022692"/>
    </source>
</evidence>
<dbReference type="InterPro" id="IPR006694">
    <property type="entry name" value="Fatty_acid_hydroxylase"/>
</dbReference>
<dbReference type="GO" id="GO:0008610">
    <property type="term" value="P:lipid biosynthetic process"/>
    <property type="evidence" value="ECO:0007669"/>
    <property type="project" value="InterPro"/>
</dbReference>
<gene>
    <name evidence="6" type="ORF">TRUGW13939_02818</name>
</gene>
<sequence length="361" mass="42676">MSAITVNPVHPNPKDSIRSTWRRQDRSQWSIYHWIYEWGDLHAVDLDRKVPVFAKNDKIPYIPDWYLQRFIIFYSALPLVVHQLFTHFSGMNFHPVVAYIYYYLAGRFFLSREILTMRELGHTYGFLDGDKHERDGVPDVGVKKALLSIMMAAMGRPLMTVLLTYNANEAPLSSINWKSLPIEAILYGIVLDFWFYWYHRIMHEVNGLWKYHRTHHLTKHPNPLLTIYADHEQELFDIWGIPLMTFFSMKFMGLPMGFYEWIICQNYVVFSEIAGHSGLRLHAATPNLTTWLMRMFNAELVIEDHDMHHRRGWKNSFNYGKQTRIWDRIFGTCATRIESVKENVDYSHPVPFPLFGVKVRA</sequence>
<evidence type="ECO:0000259" key="5">
    <source>
        <dbReference type="Pfam" id="PF04116"/>
    </source>
</evidence>
<dbReference type="OrthoDB" id="6354873at2759"/>
<evidence type="ECO:0000256" key="1">
    <source>
        <dbReference type="ARBA" id="ARBA00004370"/>
    </source>
</evidence>
<dbReference type="GO" id="GO:0016020">
    <property type="term" value="C:membrane"/>
    <property type="evidence" value="ECO:0007669"/>
    <property type="project" value="UniProtKB-SubCell"/>
</dbReference>
<dbReference type="GO" id="GO:0016491">
    <property type="term" value="F:oxidoreductase activity"/>
    <property type="evidence" value="ECO:0007669"/>
    <property type="project" value="InterPro"/>
</dbReference>